<evidence type="ECO:0000256" key="4">
    <source>
        <dbReference type="ARBA" id="ARBA00022842"/>
    </source>
</evidence>
<evidence type="ECO:0000313" key="6">
    <source>
        <dbReference type="EMBL" id="CUN91169.1"/>
    </source>
</evidence>
<dbReference type="SUPFAM" id="SSF88723">
    <property type="entry name" value="PIN domain-like"/>
    <property type="match status" value="1"/>
</dbReference>
<dbReference type="AlphaFoldDB" id="A0A174ATD0"/>
<dbReference type="EMBL" id="CYYP01000005">
    <property type="protein sequence ID" value="CUN91169.1"/>
    <property type="molecule type" value="Genomic_DNA"/>
</dbReference>
<reference evidence="6 7" key="1">
    <citation type="submission" date="2015-09" db="EMBL/GenBank/DDBJ databases">
        <authorList>
            <consortium name="Pathogen Informatics"/>
        </authorList>
    </citation>
    <scope>NUCLEOTIDE SEQUENCE [LARGE SCALE GENOMIC DNA]</scope>
    <source>
        <strain evidence="6 7">2789STDY5608823</strain>
    </source>
</reference>
<dbReference type="GO" id="GO:0016787">
    <property type="term" value="F:hydrolase activity"/>
    <property type="evidence" value="ECO:0007669"/>
    <property type="project" value="UniProtKB-KW"/>
</dbReference>
<dbReference type="GO" id="GO:0004518">
    <property type="term" value="F:nuclease activity"/>
    <property type="evidence" value="ECO:0007669"/>
    <property type="project" value="UniProtKB-KW"/>
</dbReference>
<evidence type="ECO:0000256" key="3">
    <source>
        <dbReference type="ARBA" id="ARBA00022801"/>
    </source>
</evidence>
<evidence type="ECO:0000256" key="1">
    <source>
        <dbReference type="ARBA" id="ARBA00022722"/>
    </source>
</evidence>
<protein>
    <submittedName>
        <fullName evidence="6">Predicted nucleic acid-binding protein, contains PIN domain</fullName>
    </submittedName>
</protein>
<evidence type="ECO:0000313" key="7">
    <source>
        <dbReference type="Proteomes" id="UP000095468"/>
    </source>
</evidence>
<keyword evidence="2" id="KW-0479">Metal-binding</keyword>
<dbReference type="InterPro" id="IPR029060">
    <property type="entry name" value="PIN-like_dom_sf"/>
</dbReference>
<evidence type="ECO:0000256" key="2">
    <source>
        <dbReference type="ARBA" id="ARBA00022723"/>
    </source>
</evidence>
<dbReference type="Gene3D" id="3.40.50.1010">
    <property type="entry name" value="5'-nuclease"/>
    <property type="match status" value="1"/>
</dbReference>
<keyword evidence="1" id="KW-0540">Nuclease</keyword>
<dbReference type="GO" id="GO:0046872">
    <property type="term" value="F:metal ion binding"/>
    <property type="evidence" value="ECO:0007669"/>
    <property type="project" value="UniProtKB-KW"/>
</dbReference>
<name>A0A174ATD0_9ACTN</name>
<keyword evidence="3" id="KW-0378">Hydrolase</keyword>
<dbReference type="InterPro" id="IPR002716">
    <property type="entry name" value="PIN_dom"/>
</dbReference>
<dbReference type="Proteomes" id="UP000095468">
    <property type="component" value="Unassembled WGS sequence"/>
</dbReference>
<evidence type="ECO:0000259" key="5">
    <source>
        <dbReference type="Pfam" id="PF13470"/>
    </source>
</evidence>
<gene>
    <name evidence="6" type="ORF">ERS852381_00829</name>
</gene>
<sequence>MRAFLDTNFLLDCVLPGRSEHGAAQTIKGFVDVGLIEGVVSACSLKDAYYILTKQAGEACAREVVRDCLKSYSVEPLDQEACFTSAYSDEPDFEDGCIRAMAERAGVDFIITRDRAAFVRSTIKTFSPAEFIRAFPIPEE</sequence>
<dbReference type="RefSeq" id="WP_055286023.1">
    <property type="nucleotide sequence ID" value="NZ_CYYP01000005.1"/>
</dbReference>
<dbReference type="Pfam" id="PF13470">
    <property type="entry name" value="PIN_3"/>
    <property type="match status" value="1"/>
</dbReference>
<proteinExistence type="predicted"/>
<keyword evidence="4" id="KW-0460">Magnesium</keyword>
<accession>A0A174ATD0</accession>
<organism evidence="6 7">
    <name type="scientific">Collinsella aerofaciens</name>
    <dbReference type="NCBI Taxonomy" id="74426"/>
    <lineage>
        <taxon>Bacteria</taxon>
        <taxon>Bacillati</taxon>
        <taxon>Actinomycetota</taxon>
        <taxon>Coriobacteriia</taxon>
        <taxon>Coriobacteriales</taxon>
        <taxon>Coriobacteriaceae</taxon>
        <taxon>Collinsella</taxon>
    </lineage>
</organism>
<feature type="domain" description="PIN" evidence="5">
    <location>
        <begin position="2"/>
        <end position="116"/>
    </location>
</feature>